<accession>A0A4V2SQA3</accession>
<name>A0A4V2SQA3_RHOSA</name>
<organism evidence="1 2">
    <name type="scientific">Rhodothalassium salexigens DSM 2132</name>
    <dbReference type="NCBI Taxonomy" id="1188247"/>
    <lineage>
        <taxon>Bacteria</taxon>
        <taxon>Pseudomonadati</taxon>
        <taxon>Pseudomonadota</taxon>
        <taxon>Alphaproteobacteria</taxon>
        <taxon>Rhodothalassiales</taxon>
        <taxon>Rhodothalassiaceae</taxon>
        <taxon>Rhodothalassium</taxon>
    </lineage>
</organism>
<dbReference type="Pfam" id="PF05402">
    <property type="entry name" value="PqqD"/>
    <property type="match status" value="1"/>
</dbReference>
<sequence length="84" mass="9241">MKLAKYVKFRQEKFGGVLFETRSEKVFTLNPTAAAVIREIDAGTAEGDIPARLQAEFAAQDPAQLAREAADFTQQLRDQGLVEG</sequence>
<comment type="caution">
    <text evidence="1">The sequence shown here is derived from an EMBL/GenBank/DDBJ whole genome shotgun (WGS) entry which is preliminary data.</text>
</comment>
<dbReference type="InParanoid" id="A0A4V2SQA3"/>
<dbReference type="EMBL" id="SLXO01000001">
    <property type="protein sequence ID" value="TCP38226.1"/>
    <property type="molecule type" value="Genomic_DNA"/>
</dbReference>
<dbReference type="RefSeq" id="WP_165878630.1">
    <property type="nucleotide sequence ID" value="NZ_JACIGF010000001.1"/>
</dbReference>
<dbReference type="InterPro" id="IPR008792">
    <property type="entry name" value="PQQD"/>
</dbReference>
<dbReference type="InterPro" id="IPR041881">
    <property type="entry name" value="PqqD_sf"/>
</dbReference>
<dbReference type="Proteomes" id="UP000295399">
    <property type="component" value="Unassembled WGS sequence"/>
</dbReference>
<keyword evidence="2" id="KW-1185">Reference proteome</keyword>
<evidence type="ECO:0000313" key="2">
    <source>
        <dbReference type="Proteomes" id="UP000295399"/>
    </source>
</evidence>
<reference evidence="1 2" key="1">
    <citation type="submission" date="2019-03" db="EMBL/GenBank/DDBJ databases">
        <title>Genomic Encyclopedia of Type Strains, Phase IV (KMG-IV): sequencing the most valuable type-strain genomes for metagenomic binning, comparative biology and taxonomic classification.</title>
        <authorList>
            <person name="Goeker M."/>
        </authorList>
    </citation>
    <scope>NUCLEOTIDE SEQUENCE [LARGE SCALE GENOMIC DNA]</scope>
    <source>
        <strain evidence="1 2">DSM 2132</strain>
    </source>
</reference>
<dbReference type="AlphaFoldDB" id="A0A4V2SQA3"/>
<protein>
    <submittedName>
        <fullName evidence="1">Coenzyme PQQ synthesis protein D (PqqD)</fullName>
    </submittedName>
</protein>
<gene>
    <name evidence="1" type="ORF">EV659_101124</name>
</gene>
<dbReference type="Gene3D" id="1.10.10.1150">
    <property type="entry name" value="Coenzyme PQQ synthesis protein D (PqqD)"/>
    <property type="match status" value="1"/>
</dbReference>
<evidence type="ECO:0000313" key="1">
    <source>
        <dbReference type="EMBL" id="TCP38226.1"/>
    </source>
</evidence>
<proteinExistence type="predicted"/>